<reference evidence="2 3" key="1">
    <citation type="submission" date="2024-01" db="EMBL/GenBank/DDBJ databases">
        <title>The genomes of 5 underutilized Papilionoideae crops provide insights into root nodulation and disease resistanc.</title>
        <authorList>
            <person name="Jiang F."/>
        </authorList>
    </citation>
    <scope>NUCLEOTIDE SEQUENCE [LARGE SCALE GENOMIC DNA]</scope>
    <source>
        <strain evidence="2">DUOXIRENSHENG_FW03</strain>
        <tissue evidence="2">Leaves</tissue>
    </source>
</reference>
<feature type="domain" description="Myb/SANT-like" evidence="1">
    <location>
        <begin position="256"/>
        <end position="349"/>
    </location>
</feature>
<dbReference type="AlphaFoldDB" id="A0AAN9S4G2"/>
<organism evidence="2 3">
    <name type="scientific">Psophocarpus tetragonolobus</name>
    <name type="common">Winged bean</name>
    <name type="synonym">Dolichos tetragonolobus</name>
    <dbReference type="NCBI Taxonomy" id="3891"/>
    <lineage>
        <taxon>Eukaryota</taxon>
        <taxon>Viridiplantae</taxon>
        <taxon>Streptophyta</taxon>
        <taxon>Embryophyta</taxon>
        <taxon>Tracheophyta</taxon>
        <taxon>Spermatophyta</taxon>
        <taxon>Magnoliopsida</taxon>
        <taxon>eudicotyledons</taxon>
        <taxon>Gunneridae</taxon>
        <taxon>Pentapetalae</taxon>
        <taxon>rosids</taxon>
        <taxon>fabids</taxon>
        <taxon>Fabales</taxon>
        <taxon>Fabaceae</taxon>
        <taxon>Papilionoideae</taxon>
        <taxon>50 kb inversion clade</taxon>
        <taxon>NPAAA clade</taxon>
        <taxon>indigoferoid/millettioid clade</taxon>
        <taxon>Phaseoleae</taxon>
        <taxon>Psophocarpus</taxon>
    </lineage>
</organism>
<comment type="caution">
    <text evidence="2">The sequence shown here is derived from an EMBL/GenBank/DDBJ whole genome shotgun (WGS) entry which is preliminary data.</text>
</comment>
<protein>
    <recommendedName>
        <fullName evidence="1">Myb/SANT-like domain-containing protein</fullName>
    </recommendedName>
</protein>
<name>A0AAN9S4G2_PSOTE</name>
<feature type="domain" description="Myb/SANT-like" evidence="1">
    <location>
        <begin position="77"/>
        <end position="171"/>
    </location>
</feature>
<dbReference type="EMBL" id="JAYMYS010000007">
    <property type="protein sequence ID" value="KAK7387438.1"/>
    <property type="molecule type" value="Genomic_DNA"/>
</dbReference>
<gene>
    <name evidence="2" type="ORF">VNO78_28248</name>
</gene>
<sequence>MEEKPSQFRPGKKSKHIWSLVSFRSAYDDQIRVWSECSIVPELLVGIQMRELKTRIGVYLAEHFHDTRMSSPVSKATWTPGFHRIFVDLCLGEMLKNEPGSTRITKVGWRNIVGSFYAKTGVRYDKKQFKNHYDSTRKLWKVWVKLTSDDSMKWDPETRAFGASEENWQNYVKAVPEAAQFQSKEIQFKDKLDIIFDGGNRIEEMKSWASLKWQNDASATSPLRGKEREKKRKNVSRDCELDSTIMVDNIPTRKASWTPGYHKMFVDLCIEETLKGNKSGTHFTKEGWRNIVGSFNTRTGMRYDKKQIKNHYDSTRKLWKIWTKLIDDDNMKWDPQTNTFAAYEEDWQNCIKAFPEAAQFRFKELQFSDKLNVIFDGAMPTEEMINRLKRQNDASSTLRGKVREKKRRNVGRDCGLNSAIMVNAIPISTIPSEQSMSSSSYTKVKAAWTPTVHRIFVDLCLQETLKGNKPGTHFTKEGWKNIMDSFYAKSGLNYGRLQLKNHWDSTKEQWKIWCKLIGTSYMKWDLSNQKFEASEEDWTYYLQENPEAAQFRFKELQFTDILETIFNGTTVTGETEPAAEQRKSDDSVITFPLHIKEPDAANLEETTECHCDAVASRNGVSIQKNASAVSSTEGKRNYSIGECIECLDRMEEIEQGSDLYMFALDVFLKKEYREIFLQLKTPNLRISWLQRLQSGGPPPG</sequence>
<dbReference type="PANTHER" id="PTHR47584:SF17">
    <property type="entry name" value="MYB_SANT-LIKE DNA-BINDING DOMAIN PROTEIN"/>
    <property type="match status" value="1"/>
</dbReference>
<dbReference type="Pfam" id="PF12776">
    <property type="entry name" value="Myb_DNA-bind_3"/>
    <property type="match status" value="3"/>
</dbReference>
<evidence type="ECO:0000313" key="3">
    <source>
        <dbReference type="Proteomes" id="UP001386955"/>
    </source>
</evidence>
<keyword evidence="3" id="KW-1185">Reference proteome</keyword>
<proteinExistence type="predicted"/>
<dbReference type="InterPro" id="IPR045026">
    <property type="entry name" value="LIMYB"/>
</dbReference>
<evidence type="ECO:0000313" key="2">
    <source>
        <dbReference type="EMBL" id="KAK7387438.1"/>
    </source>
</evidence>
<feature type="domain" description="Myb/SANT-like" evidence="1">
    <location>
        <begin position="448"/>
        <end position="541"/>
    </location>
</feature>
<accession>A0AAN9S4G2</accession>
<dbReference type="InterPro" id="IPR024752">
    <property type="entry name" value="Myb/SANT-like_dom"/>
</dbReference>
<dbReference type="Proteomes" id="UP001386955">
    <property type="component" value="Unassembled WGS sequence"/>
</dbReference>
<evidence type="ECO:0000259" key="1">
    <source>
        <dbReference type="Pfam" id="PF12776"/>
    </source>
</evidence>
<dbReference type="PANTHER" id="PTHR47584">
    <property type="match status" value="1"/>
</dbReference>